<name>A0ABU1X5Z3_SPHXE</name>
<evidence type="ECO:0000256" key="4">
    <source>
        <dbReference type="ARBA" id="ARBA00023163"/>
    </source>
</evidence>
<keyword evidence="7" id="KW-1185">Reference proteome</keyword>
<evidence type="ECO:0000256" key="3">
    <source>
        <dbReference type="ARBA" id="ARBA00023159"/>
    </source>
</evidence>
<dbReference type="InterPro" id="IPR018060">
    <property type="entry name" value="HTH_AraC"/>
</dbReference>
<protein>
    <submittedName>
        <fullName evidence="6">AraC family transcriptional regulator</fullName>
    </submittedName>
</protein>
<dbReference type="Proteomes" id="UP001267638">
    <property type="component" value="Unassembled WGS sequence"/>
</dbReference>
<evidence type="ECO:0000256" key="2">
    <source>
        <dbReference type="ARBA" id="ARBA00023125"/>
    </source>
</evidence>
<keyword evidence="2" id="KW-0238">DNA-binding</keyword>
<dbReference type="EMBL" id="JAVDWV010000025">
    <property type="protein sequence ID" value="MDR7157000.1"/>
    <property type="molecule type" value="Genomic_DNA"/>
</dbReference>
<sequence>MPPPETYAESLFEAELIVPSALIRIMRLHLDQPTDRLFYRTDHYWLDLCLTPRPEKARGCYRDRWGPHRYEPLGEIFLVPPGEAIHIRSETGGRQASVICEIPAAAINCWLDDGGIDWTDRRLAAGLDITHPHMRACLLRLADEVRHPGSGSAILAELIARQLAIEVARYCQAIGEGPVSGGLSSWQLRRIEERLHEPGAPPSLAELAALCNLSARQLTRGFRTARGCSIGNHIAQTRIDMAKRHLATQQSIKEIAFALGFASPSSFAYAFRRATGTTPRQFRQRRLSPSSSG</sequence>
<organism evidence="6 7">
    <name type="scientific">Sphingobium xenophagum</name>
    <dbReference type="NCBI Taxonomy" id="121428"/>
    <lineage>
        <taxon>Bacteria</taxon>
        <taxon>Pseudomonadati</taxon>
        <taxon>Pseudomonadota</taxon>
        <taxon>Alphaproteobacteria</taxon>
        <taxon>Sphingomonadales</taxon>
        <taxon>Sphingomonadaceae</taxon>
        <taxon>Sphingobium</taxon>
    </lineage>
</organism>
<dbReference type="InterPro" id="IPR018062">
    <property type="entry name" value="HTH_AraC-typ_CS"/>
</dbReference>
<dbReference type="SUPFAM" id="SSF46689">
    <property type="entry name" value="Homeodomain-like"/>
    <property type="match status" value="1"/>
</dbReference>
<keyword evidence="1" id="KW-0805">Transcription regulation</keyword>
<gene>
    <name evidence="6" type="ORF">J2W40_003847</name>
</gene>
<keyword evidence="4" id="KW-0804">Transcription</keyword>
<reference evidence="6 7" key="1">
    <citation type="submission" date="2023-07" db="EMBL/GenBank/DDBJ databases">
        <title>Sorghum-associated microbial communities from plants grown in Nebraska, USA.</title>
        <authorList>
            <person name="Schachtman D."/>
        </authorList>
    </citation>
    <scope>NUCLEOTIDE SEQUENCE [LARGE SCALE GENOMIC DNA]</scope>
    <source>
        <strain evidence="6 7">4256</strain>
    </source>
</reference>
<comment type="caution">
    <text evidence="6">The sequence shown here is derived from an EMBL/GenBank/DDBJ whole genome shotgun (WGS) entry which is preliminary data.</text>
</comment>
<feature type="domain" description="HTH araC/xylS-type" evidence="5">
    <location>
        <begin position="185"/>
        <end position="285"/>
    </location>
</feature>
<dbReference type="RefSeq" id="WP_310227534.1">
    <property type="nucleotide sequence ID" value="NZ_JAVDWV010000025.1"/>
</dbReference>
<dbReference type="InterPro" id="IPR050204">
    <property type="entry name" value="AraC_XylS_family_regulators"/>
</dbReference>
<dbReference type="Gene3D" id="1.10.10.60">
    <property type="entry name" value="Homeodomain-like"/>
    <property type="match status" value="1"/>
</dbReference>
<dbReference type="InterPro" id="IPR020449">
    <property type="entry name" value="Tscrpt_reg_AraC-type_HTH"/>
</dbReference>
<evidence type="ECO:0000313" key="6">
    <source>
        <dbReference type="EMBL" id="MDR7157000.1"/>
    </source>
</evidence>
<dbReference type="Pfam" id="PF12833">
    <property type="entry name" value="HTH_18"/>
    <property type="match status" value="1"/>
</dbReference>
<dbReference type="InterPro" id="IPR037923">
    <property type="entry name" value="HTH-like"/>
</dbReference>
<dbReference type="InterPro" id="IPR009057">
    <property type="entry name" value="Homeodomain-like_sf"/>
</dbReference>
<dbReference type="PROSITE" id="PS01124">
    <property type="entry name" value="HTH_ARAC_FAMILY_2"/>
    <property type="match status" value="1"/>
</dbReference>
<dbReference type="PRINTS" id="PR00032">
    <property type="entry name" value="HTHARAC"/>
</dbReference>
<proteinExistence type="predicted"/>
<evidence type="ECO:0000256" key="1">
    <source>
        <dbReference type="ARBA" id="ARBA00023015"/>
    </source>
</evidence>
<dbReference type="SUPFAM" id="SSF51215">
    <property type="entry name" value="Regulatory protein AraC"/>
    <property type="match status" value="1"/>
</dbReference>
<dbReference type="PROSITE" id="PS00041">
    <property type="entry name" value="HTH_ARAC_FAMILY_1"/>
    <property type="match status" value="1"/>
</dbReference>
<dbReference type="PANTHER" id="PTHR46796:SF6">
    <property type="entry name" value="ARAC SUBFAMILY"/>
    <property type="match status" value="1"/>
</dbReference>
<dbReference type="SMART" id="SM00342">
    <property type="entry name" value="HTH_ARAC"/>
    <property type="match status" value="1"/>
</dbReference>
<dbReference type="PANTHER" id="PTHR46796">
    <property type="entry name" value="HTH-TYPE TRANSCRIPTIONAL ACTIVATOR RHAS-RELATED"/>
    <property type="match status" value="1"/>
</dbReference>
<keyword evidence="3" id="KW-0010">Activator</keyword>
<evidence type="ECO:0000313" key="7">
    <source>
        <dbReference type="Proteomes" id="UP001267638"/>
    </source>
</evidence>
<accession>A0ABU1X5Z3</accession>
<evidence type="ECO:0000259" key="5">
    <source>
        <dbReference type="PROSITE" id="PS01124"/>
    </source>
</evidence>